<feature type="transmembrane region" description="Helical" evidence="7">
    <location>
        <begin position="191"/>
        <end position="217"/>
    </location>
</feature>
<accession>A0A4Q6I6C6</accession>
<dbReference type="Pfam" id="PF03379">
    <property type="entry name" value="CcmB"/>
    <property type="match status" value="1"/>
</dbReference>
<name>A0A4Q6I6C6_9RICK</name>
<dbReference type="GO" id="GO:0015232">
    <property type="term" value="F:heme transmembrane transporter activity"/>
    <property type="evidence" value="ECO:0007669"/>
    <property type="project" value="InterPro"/>
</dbReference>
<evidence type="ECO:0000313" key="9">
    <source>
        <dbReference type="Proteomes" id="UP000293377"/>
    </source>
</evidence>
<feature type="transmembrane region" description="Helical" evidence="7">
    <location>
        <begin position="89"/>
        <end position="117"/>
    </location>
</feature>
<keyword evidence="6" id="KW-0997">Cell inner membrane</keyword>
<keyword evidence="6" id="KW-1003">Cell membrane</keyword>
<evidence type="ECO:0000256" key="1">
    <source>
        <dbReference type="ARBA" id="ARBA00004141"/>
    </source>
</evidence>
<comment type="function">
    <text evidence="6">Required for the export of heme to the periplasm for the biogenesis of c-type cytochromes.</text>
</comment>
<comment type="caution">
    <text evidence="8">The sequence shown here is derived from an EMBL/GenBank/DDBJ whole genome shotgun (WGS) entry which is preliminary data.</text>
</comment>
<feature type="transmembrane region" description="Helical" evidence="7">
    <location>
        <begin position="123"/>
        <end position="145"/>
    </location>
</feature>
<comment type="subcellular location">
    <subcellularLocation>
        <location evidence="6">Cell inner membrane</location>
    </subcellularLocation>
    <subcellularLocation>
        <location evidence="1">Membrane</location>
        <topology evidence="1">Multi-pass membrane protein</topology>
    </subcellularLocation>
</comment>
<keyword evidence="6" id="KW-0201">Cytochrome c-type biogenesis</keyword>
<dbReference type="InterPro" id="IPR026031">
    <property type="entry name" value="Cyt_c_CcmB_bac"/>
</dbReference>
<reference evidence="8 9" key="1">
    <citation type="submission" date="2018-06" db="EMBL/GenBank/DDBJ databases">
        <title>Complete Genome Sequence of Ehrlichia minasensis Isolated From Cattle.</title>
        <authorList>
            <person name="Aguiar D.M."/>
            <person name="Araujo J.P.A.Jr."/>
            <person name="Nakazato L."/>
            <person name="Bard E."/>
            <person name="Cabezas-Cruz A."/>
        </authorList>
    </citation>
    <scope>NUCLEOTIDE SEQUENCE [LARGE SCALE GENOMIC DNA]</scope>
    <source>
        <strain evidence="8 9">B11</strain>
    </source>
</reference>
<protein>
    <recommendedName>
        <fullName evidence="6">Heme exporter protein B</fullName>
    </recommendedName>
</protein>
<dbReference type="PIRSF" id="PIRSF002764">
    <property type="entry name" value="CcmB"/>
    <property type="match status" value="1"/>
</dbReference>
<evidence type="ECO:0000256" key="6">
    <source>
        <dbReference type="PIRNR" id="PIRNR002764"/>
    </source>
</evidence>
<organism evidence="8 9">
    <name type="scientific">Ehrlichia minasensis</name>
    <dbReference type="NCBI Taxonomy" id="1242993"/>
    <lineage>
        <taxon>Bacteria</taxon>
        <taxon>Pseudomonadati</taxon>
        <taxon>Pseudomonadota</taxon>
        <taxon>Alphaproteobacteria</taxon>
        <taxon>Rickettsiales</taxon>
        <taxon>Anaplasmataceae</taxon>
        <taxon>Ehrlichia</taxon>
    </lineage>
</organism>
<comment type="similarity">
    <text evidence="2 6">Belongs to the CcmB/CycW/HelB family.</text>
</comment>
<keyword evidence="5 6" id="KW-0472">Membrane</keyword>
<evidence type="ECO:0000256" key="3">
    <source>
        <dbReference type="ARBA" id="ARBA00022692"/>
    </source>
</evidence>
<feature type="transmembrane region" description="Helical" evidence="7">
    <location>
        <begin position="157"/>
        <end position="179"/>
    </location>
</feature>
<dbReference type="EMBL" id="QOHL01000009">
    <property type="protein sequence ID" value="RZB12743.1"/>
    <property type="molecule type" value="Genomic_DNA"/>
</dbReference>
<keyword evidence="6" id="KW-0813">Transport</keyword>
<evidence type="ECO:0000256" key="4">
    <source>
        <dbReference type="ARBA" id="ARBA00022989"/>
    </source>
</evidence>
<dbReference type="GO" id="GO:0005886">
    <property type="term" value="C:plasma membrane"/>
    <property type="evidence" value="ECO:0007669"/>
    <property type="project" value="UniProtKB-SubCell"/>
</dbReference>
<feature type="transmembrane region" description="Helical" evidence="7">
    <location>
        <begin position="21"/>
        <end position="39"/>
    </location>
</feature>
<evidence type="ECO:0000256" key="5">
    <source>
        <dbReference type="ARBA" id="ARBA00023136"/>
    </source>
</evidence>
<dbReference type="InterPro" id="IPR003544">
    <property type="entry name" value="Cyt_c_biogenesis_CcmB"/>
</dbReference>
<keyword evidence="4 7" id="KW-1133">Transmembrane helix</keyword>
<keyword evidence="3 7" id="KW-0812">Transmembrane</keyword>
<dbReference type="AlphaFoldDB" id="A0A4Q6I6C6"/>
<dbReference type="Proteomes" id="UP000293377">
    <property type="component" value="Unassembled WGS sequence"/>
</dbReference>
<dbReference type="STRING" id="1242993.ehr_00493"/>
<dbReference type="GO" id="GO:0017004">
    <property type="term" value="P:cytochrome complex assembly"/>
    <property type="evidence" value="ECO:0007669"/>
    <property type="project" value="UniProtKB-KW"/>
</dbReference>
<evidence type="ECO:0000313" key="8">
    <source>
        <dbReference type="EMBL" id="RZB12743.1"/>
    </source>
</evidence>
<dbReference type="OrthoDB" id="7163255at2"/>
<evidence type="ECO:0000256" key="7">
    <source>
        <dbReference type="SAM" id="Phobius"/>
    </source>
</evidence>
<proteinExistence type="inferred from homology"/>
<dbReference type="PRINTS" id="PR01414">
    <property type="entry name" value="CCMBBIOGNSIS"/>
</dbReference>
<evidence type="ECO:0000256" key="2">
    <source>
        <dbReference type="ARBA" id="ARBA00010544"/>
    </source>
</evidence>
<sequence length="220" mass="24373">MYSSTVFLHELKLLMSRKCNLLNAIILFVLIISTALFTMQNTEIVKALPTILWVCSISTIHISMCNLFESDYANGSLEQMLIQDRIPEVVIFFKIFSHWIYVGIPISIISMCIDYVILGSSVYATLGLGLSLSISLLVISFISAVGDTLVLGKGHGVIIAQILTLPITIPVLIYFSLLFESLRNGLYEENLMLLGLLIASLIPLSIIFVSFSIKLAVEHD</sequence>
<gene>
    <name evidence="8" type="ORF">DRF75_02555</name>
</gene>
<keyword evidence="9" id="KW-1185">Reference proteome</keyword>